<evidence type="ECO:0000256" key="1">
    <source>
        <dbReference type="ARBA" id="ARBA00004167"/>
    </source>
</evidence>
<feature type="domain" description="Band 7" evidence="7">
    <location>
        <begin position="20"/>
        <end position="183"/>
    </location>
</feature>
<name>A0A8J3EAP5_9PROT</name>
<evidence type="ECO:0000259" key="7">
    <source>
        <dbReference type="SMART" id="SM00244"/>
    </source>
</evidence>
<evidence type="ECO:0000256" key="6">
    <source>
        <dbReference type="SAM" id="MobiDB-lite"/>
    </source>
</evidence>
<dbReference type="InterPro" id="IPR036013">
    <property type="entry name" value="Band_7/SPFH_dom_sf"/>
</dbReference>
<accession>A0A8J3EAP5</accession>
<dbReference type="PRINTS" id="PR00721">
    <property type="entry name" value="STOMATIN"/>
</dbReference>
<feature type="region of interest" description="Disordered" evidence="6">
    <location>
        <begin position="310"/>
        <end position="358"/>
    </location>
</feature>
<dbReference type="Gene3D" id="3.30.479.30">
    <property type="entry name" value="Band 7 domain"/>
    <property type="match status" value="1"/>
</dbReference>
<keyword evidence="5" id="KW-0472">Membrane</keyword>
<dbReference type="GO" id="GO:0016020">
    <property type="term" value="C:membrane"/>
    <property type="evidence" value="ECO:0007669"/>
    <property type="project" value="UniProtKB-SubCell"/>
</dbReference>
<comment type="subcellular location">
    <subcellularLocation>
        <location evidence="1">Membrane</location>
        <topology evidence="1">Single-pass membrane protein</topology>
    </subcellularLocation>
</comment>
<dbReference type="Proteomes" id="UP000597507">
    <property type="component" value="Unassembled WGS sequence"/>
</dbReference>
<dbReference type="RefSeq" id="WP_188897540.1">
    <property type="nucleotide sequence ID" value="NZ_BMKS01000001.1"/>
</dbReference>
<dbReference type="PANTHER" id="PTHR42911:SF1">
    <property type="entry name" value="MODULATOR OF FTSH PROTEASE HFLC"/>
    <property type="match status" value="1"/>
</dbReference>
<comment type="similarity">
    <text evidence="2">Belongs to the band 7/mec-2 family. HflC subfamily.</text>
</comment>
<proteinExistence type="inferred from homology"/>
<evidence type="ECO:0000256" key="4">
    <source>
        <dbReference type="ARBA" id="ARBA00022989"/>
    </source>
</evidence>
<sequence>MNRAIALLVLAGVALVTLLSSLFTVHQTQQVLITQFGEPVRVIREPGLHAKLPFIQSVITFDRRLLDLASPGDEVILGDQRRLIVDSFTRFRITDPLEFFQTVRGTEVNFSTTLRSIVSSALRRVLGTEPLFAVLSQDRGRIMNQIRHHVNEEARRFGVEVEDVRIRRADLPEENTQAILARMQTERQRVASEQRAEGQGEALRIRANADRERTVLLAEARAQADILRGQGEQEAIRIFAEAFQRDPAFFQFWRTMQAYREALGEGGTRLVLTPDSEFFRFFRESPAGPLTAPVVAAQPPAGAAAAAQPGAAARPAAAALPAPAAGGAAPPAGAMGVAGAQGPTADAPAAALPAPAAQ</sequence>
<dbReference type="SUPFAM" id="SSF117892">
    <property type="entry name" value="Band 7/SPFH domain"/>
    <property type="match status" value="1"/>
</dbReference>
<keyword evidence="4" id="KW-1133">Transmembrane helix</keyword>
<reference evidence="8 9" key="1">
    <citation type="journal article" date="2014" name="Int. J. Syst. Evol. Microbiol.">
        <title>Complete genome sequence of Corynebacterium casei LMG S-19264T (=DSM 44701T), isolated from a smear-ripened cheese.</title>
        <authorList>
            <consortium name="US DOE Joint Genome Institute (JGI-PGF)"/>
            <person name="Walter F."/>
            <person name="Albersmeier A."/>
            <person name="Kalinowski J."/>
            <person name="Ruckert C."/>
        </authorList>
    </citation>
    <scope>NUCLEOTIDE SEQUENCE [LARGE SCALE GENOMIC DNA]</scope>
    <source>
        <strain evidence="8 9">CGMCC 1.16330</strain>
    </source>
</reference>
<evidence type="ECO:0000313" key="9">
    <source>
        <dbReference type="Proteomes" id="UP000597507"/>
    </source>
</evidence>
<dbReference type="AlphaFoldDB" id="A0A8J3EAP5"/>
<dbReference type="Pfam" id="PF01145">
    <property type="entry name" value="Band_7"/>
    <property type="match status" value="1"/>
</dbReference>
<protein>
    <submittedName>
        <fullName evidence="8">Protein HflC</fullName>
    </submittedName>
</protein>
<dbReference type="InterPro" id="IPR010200">
    <property type="entry name" value="HflC"/>
</dbReference>
<keyword evidence="3" id="KW-0812">Transmembrane</keyword>
<evidence type="ECO:0000256" key="3">
    <source>
        <dbReference type="ARBA" id="ARBA00022692"/>
    </source>
</evidence>
<dbReference type="EMBL" id="BMKS01000001">
    <property type="protein sequence ID" value="GGG17502.1"/>
    <property type="molecule type" value="Genomic_DNA"/>
</dbReference>
<dbReference type="CDD" id="cd03405">
    <property type="entry name" value="SPFH_HflC"/>
    <property type="match status" value="1"/>
</dbReference>
<comment type="caution">
    <text evidence="8">The sequence shown here is derived from an EMBL/GenBank/DDBJ whole genome shotgun (WGS) entry which is preliminary data.</text>
</comment>
<gene>
    <name evidence="8" type="ORF">GCM10010964_02120</name>
</gene>
<dbReference type="PANTHER" id="PTHR42911">
    <property type="entry name" value="MODULATOR OF FTSH PROTEASE HFLC"/>
    <property type="match status" value="1"/>
</dbReference>
<dbReference type="SMART" id="SM00244">
    <property type="entry name" value="PHB"/>
    <property type="match status" value="1"/>
</dbReference>
<keyword evidence="9" id="KW-1185">Reference proteome</keyword>
<dbReference type="InterPro" id="IPR001972">
    <property type="entry name" value="Stomatin_HflK_fam"/>
</dbReference>
<dbReference type="InterPro" id="IPR001107">
    <property type="entry name" value="Band_7"/>
</dbReference>
<evidence type="ECO:0000313" key="8">
    <source>
        <dbReference type="EMBL" id="GGG17502.1"/>
    </source>
</evidence>
<evidence type="ECO:0000256" key="2">
    <source>
        <dbReference type="ARBA" id="ARBA00007862"/>
    </source>
</evidence>
<evidence type="ECO:0000256" key="5">
    <source>
        <dbReference type="ARBA" id="ARBA00023136"/>
    </source>
</evidence>
<organism evidence="8 9">
    <name type="scientific">Caldovatus sediminis</name>
    <dbReference type="NCBI Taxonomy" id="2041189"/>
    <lineage>
        <taxon>Bacteria</taxon>
        <taxon>Pseudomonadati</taxon>
        <taxon>Pseudomonadota</taxon>
        <taxon>Alphaproteobacteria</taxon>
        <taxon>Acetobacterales</taxon>
        <taxon>Roseomonadaceae</taxon>
        <taxon>Caldovatus</taxon>
    </lineage>
</organism>